<keyword evidence="2 3" id="KW-0040">ANK repeat</keyword>
<organism evidence="5 6">
    <name type="scientific">Clavelina lepadiformis</name>
    <name type="common">Light-bulb sea squirt</name>
    <name type="synonym">Ascidia lepadiformis</name>
    <dbReference type="NCBI Taxonomy" id="159417"/>
    <lineage>
        <taxon>Eukaryota</taxon>
        <taxon>Metazoa</taxon>
        <taxon>Chordata</taxon>
        <taxon>Tunicata</taxon>
        <taxon>Ascidiacea</taxon>
        <taxon>Aplousobranchia</taxon>
        <taxon>Clavelinidae</taxon>
        <taxon>Clavelina</taxon>
    </lineage>
</organism>
<dbReference type="PROSITE" id="PS50297">
    <property type="entry name" value="ANK_REP_REGION"/>
    <property type="match status" value="2"/>
</dbReference>
<dbReference type="InterPro" id="IPR036770">
    <property type="entry name" value="Ankyrin_rpt-contain_sf"/>
</dbReference>
<dbReference type="PROSITE" id="PS50088">
    <property type="entry name" value="ANK_REPEAT"/>
    <property type="match status" value="2"/>
</dbReference>
<evidence type="ECO:0000313" key="5">
    <source>
        <dbReference type="EMBL" id="CAK8697873.1"/>
    </source>
</evidence>
<dbReference type="InterPro" id="IPR050776">
    <property type="entry name" value="Ank_Repeat/CDKN_Inhibitor"/>
</dbReference>
<dbReference type="SMART" id="SM00248">
    <property type="entry name" value="ANK"/>
    <property type="match status" value="3"/>
</dbReference>
<dbReference type="Pfam" id="PF12796">
    <property type="entry name" value="Ank_2"/>
    <property type="match status" value="1"/>
</dbReference>
<gene>
    <name evidence="5" type="ORF">CVLEPA_LOCUS31362</name>
</gene>
<dbReference type="SUPFAM" id="SSF48403">
    <property type="entry name" value="Ankyrin repeat"/>
    <property type="match status" value="1"/>
</dbReference>
<dbReference type="EMBL" id="CAWYQH010000174">
    <property type="protein sequence ID" value="CAK8697873.1"/>
    <property type="molecule type" value="Genomic_DNA"/>
</dbReference>
<reference evidence="5 6" key="1">
    <citation type="submission" date="2024-02" db="EMBL/GenBank/DDBJ databases">
        <authorList>
            <person name="Daric V."/>
            <person name="Darras S."/>
        </authorList>
    </citation>
    <scope>NUCLEOTIDE SEQUENCE [LARGE SCALE GENOMIC DNA]</scope>
</reference>
<name>A0ABP0H2U2_CLALP</name>
<protein>
    <submittedName>
        <fullName evidence="5">Uncharacterized protein</fullName>
    </submittedName>
</protein>
<dbReference type="InterPro" id="IPR002110">
    <property type="entry name" value="Ankyrin_rpt"/>
</dbReference>
<keyword evidence="1" id="KW-0677">Repeat</keyword>
<proteinExistence type="predicted"/>
<evidence type="ECO:0000313" key="6">
    <source>
        <dbReference type="Proteomes" id="UP001642483"/>
    </source>
</evidence>
<dbReference type="Gene3D" id="1.25.40.20">
    <property type="entry name" value="Ankyrin repeat-containing domain"/>
    <property type="match status" value="2"/>
</dbReference>
<feature type="repeat" description="ANK" evidence="3">
    <location>
        <begin position="42"/>
        <end position="74"/>
    </location>
</feature>
<feature type="compositionally biased region" description="Basic and acidic residues" evidence="4">
    <location>
        <begin position="233"/>
        <end position="260"/>
    </location>
</feature>
<accession>A0ABP0H2U2</accession>
<feature type="repeat" description="ANK" evidence="3">
    <location>
        <begin position="75"/>
        <end position="107"/>
    </location>
</feature>
<keyword evidence="6" id="KW-1185">Reference proteome</keyword>
<evidence type="ECO:0000256" key="3">
    <source>
        <dbReference type="PROSITE-ProRule" id="PRU00023"/>
    </source>
</evidence>
<sequence>MTQETKLSELHEVCAVGDADSLEEMLINGKFERLDYKDPDWGGRAPLHWCCIKGKSDMLQSLLDRGAHPGVRTECGWTPAHYAAESGRTHVLRMLHQYNAPMNRKDLFGDTPCRIAEIYGHKETVEFLKIAETEYRNWRRNAELSSEVDQHDDEDLEWCYRNGVQPDVFVTPEEIEDGTRTVSTVSLSDTTVSSGKPRSFVKSYHYPKPGLLEGKKNLRRSSNTSRKSSISKKKLEQSDKQRKSQNSKDKTAIKVDKNGL</sequence>
<dbReference type="PANTHER" id="PTHR24201:SF15">
    <property type="entry name" value="ANKYRIN REPEAT DOMAIN-CONTAINING PROTEIN 66"/>
    <property type="match status" value="1"/>
</dbReference>
<dbReference type="PANTHER" id="PTHR24201">
    <property type="entry name" value="ANK_REP_REGION DOMAIN-CONTAINING PROTEIN"/>
    <property type="match status" value="1"/>
</dbReference>
<dbReference type="Proteomes" id="UP001642483">
    <property type="component" value="Unassembled WGS sequence"/>
</dbReference>
<evidence type="ECO:0000256" key="4">
    <source>
        <dbReference type="SAM" id="MobiDB-lite"/>
    </source>
</evidence>
<evidence type="ECO:0000256" key="1">
    <source>
        <dbReference type="ARBA" id="ARBA00022737"/>
    </source>
</evidence>
<evidence type="ECO:0000256" key="2">
    <source>
        <dbReference type="ARBA" id="ARBA00023043"/>
    </source>
</evidence>
<feature type="region of interest" description="Disordered" evidence="4">
    <location>
        <begin position="186"/>
        <end position="260"/>
    </location>
</feature>
<comment type="caution">
    <text evidence="5">The sequence shown here is derived from an EMBL/GenBank/DDBJ whole genome shotgun (WGS) entry which is preliminary data.</text>
</comment>